<keyword evidence="8" id="KW-1185">Reference proteome</keyword>
<protein>
    <recommendedName>
        <fullName evidence="6">RagB/SusD domain-containing protein</fullName>
    </recommendedName>
</protein>
<comment type="similarity">
    <text evidence="2">Belongs to the SusD family.</text>
</comment>
<evidence type="ECO:0000256" key="1">
    <source>
        <dbReference type="ARBA" id="ARBA00004442"/>
    </source>
</evidence>
<dbReference type="GO" id="GO:0009279">
    <property type="term" value="C:cell outer membrane"/>
    <property type="evidence" value="ECO:0007669"/>
    <property type="project" value="UniProtKB-SubCell"/>
</dbReference>
<dbReference type="InterPro" id="IPR011990">
    <property type="entry name" value="TPR-like_helical_dom_sf"/>
</dbReference>
<dbReference type="PATRIC" id="fig|1166018.3.peg.4802"/>
<gene>
    <name evidence="7" type="ORF">FAES_3033</name>
</gene>
<dbReference type="eggNOG" id="ENOG502Z9S3">
    <property type="taxonomic scope" value="Bacteria"/>
</dbReference>
<dbReference type="InterPro" id="IPR012944">
    <property type="entry name" value="SusD_RagB_dom"/>
</dbReference>
<evidence type="ECO:0000256" key="3">
    <source>
        <dbReference type="ARBA" id="ARBA00022729"/>
    </source>
</evidence>
<evidence type="ECO:0000256" key="4">
    <source>
        <dbReference type="ARBA" id="ARBA00023136"/>
    </source>
</evidence>
<keyword evidence="5" id="KW-0998">Cell outer membrane</keyword>
<comment type="subcellular location">
    <subcellularLocation>
        <location evidence="1">Cell outer membrane</location>
    </subcellularLocation>
</comment>
<keyword evidence="3" id="KW-0732">Signal</keyword>
<dbReference type="Proteomes" id="UP000011058">
    <property type="component" value="Chromosome"/>
</dbReference>
<name>I0KA89_9BACT</name>
<dbReference type="HOGENOM" id="CLU_503332_0_0_10"/>
<dbReference type="STRING" id="1166018.FAES_3033"/>
<dbReference type="OrthoDB" id="1183184at2"/>
<feature type="domain" description="RagB/SusD" evidence="6">
    <location>
        <begin position="425"/>
        <end position="535"/>
    </location>
</feature>
<sequence length="547" mass="58793">MKSTLKKTAFALAVIGTMGACKEQLDVKNPNQPTPGSAASEIGVISLGQGTVYVNGMGTSAGIKYYDGVPGGFWTGAMGFHELMGDVVGEEAANQYGNQIGMPDLVTLDDGTKVANPSSIPTQIALIRTINVNANAGANPLFYEWAYMYNLNNGMNSVLDIASKTTFSGDAAAQATKLNTLKAWAYWWKGYAYSRIGSIYYAGIINDKVGVTNGNYVSKEKIIEEATKNFDLAVTALNVLGSGDTNYRTVLEGLIPAFNRVGKGVVPTPAMWIRNINTMKARNILVNTPAKSMTAAQWGQILTLTNAGMTASDNTFTGRSNDNADFINSLNGTIALKSTGVPTSTTYKISERLIQDFPAGDKRLSNNFTQLAAPALFNTDRGNSFNTRWQLVNKGKGQAGVVVLSNQDVGGYELYLAGTYEENELMKAEAKLYTNDIAGGLSSIDAVRTYQGAGLATLSGLTQAQALEELRKERRVALAFRSLSFYDARRWGVITDGRKGAVVIDKAGKLNTNATINYNFLDYWDVPDNELAYNPAAANSAPTKNPK</sequence>
<evidence type="ECO:0000256" key="2">
    <source>
        <dbReference type="ARBA" id="ARBA00006275"/>
    </source>
</evidence>
<evidence type="ECO:0000256" key="5">
    <source>
        <dbReference type="ARBA" id="ARBA00023237"/>
    </source>
</evidence>
<reference evidence="7 8" key="1">
    <citation type="journal article" date="2012" name="J. Bacteriol.">
        <title>Genome Sequence of Fibrella aestuarina BUZ 2T, a Filamentous Marine Bacterium.</title>
        <authorList>
            <person name="Filippini M."/>
            <person name="Qi W."/>
            <person name="Blom J."/>
            <person name="Goesmann A."/>
            <person name="Smits T.H."/>
            <person name="Bagheri H.C."/>
        </authorList>
    </citation>
    <scope>NUCLEOTIDE SEQUENCE [LARGE SCALE GENOMIC DNA]</scope>
    <source>
        <strain evidence="8">BUZ 2T</strain>
    </source>
</reference>
<evidence type="ECO:0000259" key="6">
    <source>
        <dbReference type="Pfam" id="PF07980"/>
    </source>
</evidence>
<dbReference type="Pfam" id="PF07980">
    <property type="entry name" value="SusD_RagB"/>
    <property type="match status" value="1"/>
</dbReference>
<keyword evidence="4" id="KW-0472">Membrane</keyword>
<evidence type="ECO:0000313" key="7">
    <source>
        <dbReference type="EMBL" id="CCH01042.1"/>
    </source>
</evidence>
<organism evidence="7 8">
    <name type="scientific">Fibrella aestuarina BUZ 2</name>
    <dbReference type="NCBI Taxonomy" id="1166018"/>
    <lineage>
        <taxon>Bacteria</taxon>
        <taxon>Pseudomonadati</taxon>
        <taxon>Bacteroidota</taxon>
        <taxon>Cytophagia</taxon>
        <taxon>Cytophagales</taxon>
        <taxon>Spirosomataceae</taxon>
        <taxon>Fibrella</taxon>
    </lineage>
</organism>
<proteinExistence type="inferred from homology"/>
<dbReference type="Gene3D" id="1.25.40.390">
    <property type="match status" value="1"/>
</dbReference>
<dbReference type="SUPFAM" id="SSF48452">
    <property type="entry name" value="TPR-like"/>
    <property type="match status" value="1"/>
</dbReference>
<dbReference type="PROSITE" id="PS51257">
    <property type="entry name" value="PROKAR_LIPOPROTEIN"/>
    <property type="match status" value="1"/>
</dbReference>
<dbReference type="EMBL" id="HE796683">
    <property type="protein sequence ID" value="CCH01042.1"/>
    <property type="molecule type" value="Genomic_DNA"/>
</dbReference>
<accession>I0KA89</accession>
<evidence type="ECO:0000313" key="8">
    <source>
        <dbReference type="Proteomes" id="UP000011058"/>
    </source>
</evidence>
<dbReference type="AlphaFoldDB" id="I0KA89"/>
<dbReference type="KEGG" id="fae:FAES_3033"/>
<dbReference type="RefSeq" id="WP_015332141.1">
    <property type="nucleotide sequence ID" value="NC_020054.1"/>
</dbReference>